<dbReference type="AlphaFoldDB" id="A0A8S9RHR2"/>
<reference evidence="2" key="1">
    <citation type="submission" date="2019-12" db="EMBL/GenBank/DDBJ databases">
        <title>Genome sequencing and annotation of Brassica cretica.</title>
        <authorList>
            <person name="Studholme D.J."/>
            <person name="Sarris P."/>
        </authorList>
    </citation>
    <scope>NUCLEOTIDE SEQUENCE</scope>
    <source>
        <strain evidence="2">PFS-109/04</strain>
        <tissue evidence="2">Leaf</tissue>
    </source>
</reference>
<evidence type="ECO:0000313" key="2">
    <source>
        <dbReference type="EMBL" id="KAF3572221.1"/>
    </source>
</evidence>
<organism evidence="2 3">
    <name type="scientific">Brassica cretica</name>
    <name type="common">Mustard</name>
    <dbReference type="NCBI Taxonomy" id="69181"/>
    <lineage>
        <taxon>Eukaryota</taxon>
        <taxon>Viridiplantae</taxon>
        <taxon>Streptophyta</taxon>
        <taxon>Embryophyta</taxon>
        <taxon>Tracheophyta</taxon>
        <taxon>Spermatophyta</taxon>
        <taxon>Magnoliopsida</taxon>
        <taxon>eudicotyledons</taxon>
        <taxon>Gunneridae</taxon>
        <taxon>Pentapetalae</taxon>
        <taxon>rosids</taxon>
        <taxon>malvids</taxon>
        <taxon>Brassicales</taxon>
        <taxon>Brassicaceae</taxon>
        <taxon>Brassiceae</taxon>
        <taxon>Brassica</taxon>
    </lineage>
</organism>
<name>A0A8S9RHR2_BRACR</name>
<proteinExistence type="predicted"/>
<dbReference type="Proteomes" id="UP000712600">
    <property type="component" value="Unassembled WGS sequence"/>
</dbReference>
<sequence>MSSSPSEKKNSDVEMGDVNSALPTPAMHEATPTFIAGFLSFKERLSRRSAGKEGGRIQPENRPWFLFKFRRSRLNPRALRPHQSQLLRRRRRRS</sequence>
<accession>A0A8S9RHR2</accession>
<protein>
    <submittedName>
        <fullName evidence="2">Uncharacterized protein</fullName>
    </submittedName>
</protein>
<gene>
    <name evidence="2" type="ORF">F2Q69_00059045</name>
</gene>
<evidence type="ECO:0000256" key="1">
    <source>
        <dbReference type="SAM" id="MobiDB-lite"/>
    </source>
</evidence>
<dbReference type="EMBL" id="QGKX02000095">
    <property type="protein sequence ID" value="KAF3572221.1"/>
    <property type="molecule type" value="Genomic_DNA"/>
</dbReference>
<comment type="caution">
    <text evidence="2">The sequence shown here is derived from an EMBL/GenBank/DDBJ whole genome shotgun (WGS) entry which is preliminary data.</text>
</comment>
<feature type="region of interest" description="Disordered" evidence="1">
    <location>
        <begin position="1"/>
        <end position="26"/>
    </location>
</feature>
<evidence type="ECO:0000313" key="3">
    <source>
        <dbReference type="Proteomes" id="UP000712600"/>
    </source>
</evidence>
<feature type="compositionally biased region" description="Basic and acidic residues" evidence="1">
    <location>
        <begin position="1"/>
        <end position="12"/>
    </location>
</feature>